<evidence type="ECO:0000256" key="3">
    <source>
        <dbReference type="ARBA" id="ARBA00022729"/>
    </source>
</evidence>
<evidence type="ECO:0000256" key="1">
    <source>
        <dbReference type="ARBA" id="ARBA00006654"/>
    </source>
</evidence>
<dbReference type="SUPFAM" id="SSF56300">
    <property type="entry name" value="Metallo-dependent phosphatases"/>
    <property type="match status" value="1"/>
</dbReference>
<evidence type="ECO:0000259" key="6">
    <source>
        <dbReference type="Pfam" id="PF00149"/>
    </source>
</evidence>
<dbReference type="RefSeq" id="WP_089388826.1">
    <property type="nucleotide sequence ID" value="NZ_FZNM01000011.1"/>
</dbReference>
<evidence type="ECO:0000256" key="5">
    <source>
        <dbReference type="RuleBase" id="RU362119"/>
    </source>
</evidence>
<evidence type="ECO:0000313" key="8">
    <source>
        <dbReference type="EMBL" id="SNR60597.1"/>
    </source>
</evidence>
<dbReference type="GO" id="GO:0016787">
    <property type="term" value="F:hydrolase activity"/>
    <property type="evidence" value="ECO:0007669"/>
    <property type="project" value="UniProtKB-KW"/>
</dbReference>
<dbReference type="EMBL" id="FZNM01000011">
    <property type="protein sequence ID" value="SNR60597.1"/>
    <property type="molecule type" value="Genomic_DNA"/>
</dbReference>
<dbReference type="InterPro" id="IPR006179">
    <property type="entry name" value="5_nucleotidase/apyrase"/>
</dbReference>
<dbReference type="NCBIfam" id="NF006938">
    <property type="entry name" value="PRK09420.1"/>
    <property type="match status" value="1"/>
</dbReference>
<proteinExistence type="inferred from homology"/>
<dbReference type="AlphaFoldDB" id="A0A238XNS7"/>
<dbReference type="GO" id="GO:0030288">
    <property type="term" value="C:outer membrane-bounded periplasmic space"/>
    <property type="evidence" value="ECO:0007669"/>
    <property type="project" value="TreeGrafter"/>
</dbReference>
<evidence type="ECO:0000313" key="9">
    <source>
        <dbReference type="EMBL" id="TBN48200.1"/>
    </source>
</evidence>
<keyword evidence="4 5" id="KW-0547">Nucleotide-binding</keyword>
<evidence type="ECO:0000256" key="4">
    <source>
        <dbReference type="ARBA" id="ARBA00022741"/>
    </source>
</evidence>
<dbReference type="InterPro" id="IPR008334">
    <property type="entry name" value="5'-Nucleotdase_C"/>
</dbReference>
<protein>
    <submittedName>
        <fullName evidence="8">2',3'-cyclic-nucleotide 2'-phosphodiesterase / 3'-nucleotidase</fullName>
    </submittedName>
    <submittedName>
        <fullName evidence="9">Bifunctional 2',3'-cyclic-nucleotide 2'-phosphodiesterase/3'-nucleotidase</fullName>
    </submittedName>
</protein>
<dbReference type="EMBL" id="SIRL01000011">
    <property type="protein sequence ID" value="TBN48200.1"/>
    <property type="molecule type" value="Genomic_DNA"/>
</dbReference>
<dbReference type="Pfam" id="PF00149">
    <property type="entry name" value="Metallophos"/>
    <property type="match status" value="1"/>
</dbReference>
<dbReference type="GO" id="GO:0000166">
    <property type="term" value="F:nucleotide binding"/>
    <property type="evidence" value="ECO:0007669"/>
    <property type="project" value="UniProtKB-KW"/>
</dbReference>
<reference evidence="9 11" key="3">
    <citation type="submission" date="2019-02" db="EMBL/GenBank/DDBJ databases">
        <authorList>
            <person name="Zhang G."/>
        </authorList>
    </citation>
    <scope>NUCLEOTIDE SEQUENCE [LARGE SCALE GENOMIC DNA]</scope>
    <source>
        <strain evidence="9 11">CMB17</strain>
    </source>
</reference>
<dbReference type="Pfam" id="PF02872">
    <property type="entry name" value="5_nucleotid_C"/>
    <property type="match status" value="1"/>
</dbReference>
<dbReference type="SUPFAM" id="SSF55816">
    <property type="entry name" value="5'-nucleotidase (syn. UDP-sugar hydrolase), C-terminal domain"/>
    <property type="match status" value="1"/>
</dbReference>
<dbReference type="InterPro" id="IPR004843">
    <property type="entry name" value="Calcineurin-like_PHP"/>
</dbReference>
<keyword evidence="5" id="KW-0378">Hydrolase</keyword>
<reference evidence="10" key="1">
    <citation type="submission" date="2017-06" db="EMBL/GenBank/DDBJ databases">
        <authorList>
            <person name="Varghese N."/>
            <person name="Submissions S."/>
        </authorList>
    </citation>
    <scope>NUCLEOTIDE SEQUENCE [LARGE SCALE GENOMIC DNA]</scope>
    <source>
        <strain evidence="10">DSM 26170</strain>
    </source>
</reference>
<keyword evidence="2" id="KW-0479">Metal-binding</keyword>
<evidence type="ECO:0000259" key="7">
    <source>
        <dbReference type="Pfam" id="PF02872"/>
    </source>
</evidence>
<gene>
    <name evidence="9" type="ORF">EYF88_14105</name>
    <name evidence="8" type="ORF">SAMN06265378_11159</name>
</gene>
<dbReference type="Gene3D" id="3.60.21.10">
    <property type="match status" value="1"/>
</dbReference>
<dbReference type="GO" id="GO:0046872">
    <property type="term" value="F:metal ion binding"/>
    <property type="evidence" value="ECO:0007669"/>
    <property type="project" value="UniProtKB-KW"/>
</dbReference>
<feature type="domain" description="Calcineurin-like phosphoesterase" evidence="6">
    <location>
        <begin position="24"/>
        <end position="254"/>
    </location>
</feature>
<accession>A0A238XNS7</accession>
<dbReference type="InterPro" id="IPR029052">
    <property type="entry name" value="Metallo-depent_PP-like"/>
</dbReference>
<keyword evidence="11" id="KW-1185">Reference proteome</keyword>
<sequence length="623" mass="66319">MPDGTSQIQLADLPPRHQCDMVMLRILATTDMHMKLLPHDYLADRPCGRGSLAQIASLVERHRHTAPNTLLLDNGDFLQGTPLGDLAAQSGGKGHPAIAAMNLMGYDAAAIGNHDFAFGLDVLRSAARQARFPLLAANLSVRGRTDFPAYAILRKRVRTATGRAVTLRIGLVGFLPPQTAAWDLDLAGRMACDDILATARRVVPRIRAEGADIVVALAHSGISAHPGTPGAENVAAELGALDGVDAIVAGHTHEVFPGSMASSGGIDAVEGTLSGKPAVMPGFCGSHLGVMDLSLVHDDRTGWRLSGATSRCEAVGAHLPPAPAVLRAVAPSHRMTVSHLGTRVGSSAQRISSYFTLIGADPALTLVNMAQRWFVRKSLQGTALDGVPVLAAAAPFRAGGRGGPQHFTDVAAGRLRLGNLTDIYSFSNRICAVSIDGAGLRGWLERSAGLFNRILPGRADQPLTDPAFPAYQFDVIEDLRWRIDLSSPAAFRADGTPTGGGRVRDLTWRGRALRDDDRFVLATNSYRLSGCGLFAALTGGRPPIVPPGPQTRDVIRNYLRQRRRVSIHATPAWQFQPLPGTSVTFETGPRGIPLLPQAQACIGRRMEHLGHTGDGFAVVRLHL</sequence>
<reference evidence="8" key="2">
    <citation type="submission" date="2017-06" db="EMBL/GenBank/DDBJ databases">
        <authorList>
            <person name="Kim H.J."/>
            <person name="Triplett B.A."/>
        </authorList>
    </citation>
    <scope>NUCLEOTIDE SEQUENCE [LARGE SCALE GENOMIC DNA]</scope>
    <source>
        <strain evidence="8">DSM 26170</strain>
    </source>
</reference>
<organism evidence="8 10">
    <name type="scientific">Paracoccus sediminis</name>
    <dbReference type="NCBI Taxonomy" id="1214787"/>
    <lineage>
        <taxon>Bacteria</taxon>
        <taxon>Pseudomonadati</taxon>
        <taxon>Pseudomonadota</taxon>
        <taxon>Alphaproteobacteria</taxon>
        <taxon>Rhodobacterales</taxon>
        <taxon>Paracoccaceae</taxon>
        <taxon>Paracoccus</taxon>
    </lineage>
</organism>
<dbReference type="Proteomes" id="UP000292859">
    <property type="component" value="Unassembled WGS sequence"/>
</dbReference>
<dbReference type="OrthoDB" id="9803927at2"/>
<dbReference type="Proteomes" id="UP000198409">
    <property type="component" value="Unassembled WGS sequence"/>
</dbReference>
<dbReference type="GO" id="GO:0009166">
    <property type="term" value="P:nucleotide catabolic process"/>
    <property type="evidence" value="ECO:0007669"/>
    <property type="project" value="InterPro"/>
</dbReference>
<dbReference type="PRINTS" id="PR01607">
    <property type="entry name" value="APYRASEFAMLY"/>
</dbReference>
<evidence type="ECO:0000256" key="2">
    <source>
        <dbReference type="ARBA" id="ARBA00022723"/>
    </source>
</evidence>
<evidence type="ECO:0000313" key="11">
    <source>
        <dbReference type="Proteomes" id="UP000292859"/>
    </source>
</evidence>
<feature type="domain" description="5'-Nucleotidase C-terminal" evidence="7">
    <location>
        <begin position="407"/>
        <end position="537"/>
    </location>
</feature>
<keyword evidence="3" id="KW-0732">Signal</keyword>
<dbReference type="InterPro" id="IPR036907">
    <property type="entry name" value="5'-Nucleotdase_C_sf"/>
</dbReference>
<evidence type="ECO:0000313" key="10">
    <source>
        <dbReference type="Proteomes" id="UP000198409"/>
    </source>
</evidence>
<name>A0A238XNS7_9RHOB</name>
<dbReference type="CDD" id="cd07410">
    <property type="entry name" value="MPP_CpdB_N"/>
    <property type="match status" value="1"/>
</dbReference>
<comment type="similarity">
    <text evidence="1 5">Belongs to the 5'-nucleotidase family.</text>
</comment>
<dbReference type="PANTHER" id="PTHR11575:SF6">
    <property type="entry name" value="2',3'-CYCLIC-NUCLEOTIDE 2'-PHOSPHODIESTERASE_3'-NUCLEOTIDASE"/>
    <property type="match status" value="1"/>
</dbReference>
<dbReference type="PANTHER" id="PTHR11575">
    <property type="entry name" value="5'-NUCLEOTIDASE-RELATED"/>
    <property type="match status" value="1"/>
</dbReference>
<dbReference type="InterPro" id="IPR041827">
    <property type="entry name" value="CpdB_N"/>
</dbReference>
<dbReference type="Gene3D" id="3.90.780.10">
    <property type="entry name" value="5'-Nucleotidase, C-terminal domain"/>
    <property type="match status" value="1"/>
</dbReference>